<evidence type="ECO:0000256" key="6">
    <source>
        <dbReference type="ARBA" id="ARBA00022932"/>
    </source>
</evidence>
<evidence type="ECO:0000256" key="8">
    <source>
        <dbReference type="ARBA" id="ARBA00049244"/>
    </source>
</evidence>
<dbReference type="InterPro" id="IPR017964">
    <property type="entry name" value="DNA-dir_DNA_pol_B_CS"/>
</dbReference>
<dbReference type="GO" id="GO:0006260">
    <property type="term" value="P:DNA replication"/>
    <property type="evidence" value="ECO:0007669"/>
    <property type="project" value="UniProtKB-KW"/>
</dbReference>
<dbReference type="GO" id="GO:0003887">
    <property type="term" value="F:DNA-directed DNA polymerase activity"/>
    <property type="evidence" value="ECO:0007669"/>
    <property type="project" value="UniProtKB-KW"/>
</dbReference>
<reference evidence="10" key="1">
    <citation type="journal article" date="2015" name="Nature">
        <title>Complex archaea that bridge the gap between prokaryotes and eukaryotes.</title>
        <authorList>
            <person name="Spang A."/>
            <person name="Saw J.H."/>
            <person name="Jorgensen S.L."/>
            <person name="Zaremba-Niedzwiedzka K."/>
            <person name="Martijn J."/>
            <person name="Lind A.E."/>
            <person name="van Eijk R."/>
            <person name="Schleper C."/>
            <person name="Guy L."/>
            <person name="Ettema T.J."/>
        </authorList>
    </citation>
    <scope>NUCLEOTIDE SEQUENCE</scope>
</reference>
<dbReference type="GO" id="GO:0003677">
    <property type="term" value="F:DNA binding"/>
    <property type="evidence" value="ECO:0007669"/>
    <property type="project" value="UniProtKB-KW"/>
</dbReference>
<keyword evidence="3" id="KW-0808">Transferase</keyword>
<protein>
    <recommendedName>
        <fullName evidence="2">DNA-directed DNA polymerase</fullName>
        <ecNumber evidence="2">2.7.7.7</ecNumber>
    </recommendedName>
</protein>
<evidence type="ECO:0000256" key="2">
    <source>
        <dbReference type="ARBA" id="ARBA00012417"/>
    </source>
</evidence>
<dbReference type="EC" id="2.7.7.7" evidence="2"/>
<dbReference type="InterPro" id="IPR012337">
    <property type="entry name" value="RNaseH-like_sf"/>
</dbReference>
<dbReference type="InterPro" id="IPR023211">
    <property type="entry name" value="DNA_pol_palm_dom_sf"/>
</dbReference>
<dbReference type="Pfam" id="PF03175">
    <property type="entry name" value="DNA_pol_B_2"/>
    <property type="match status" value="1"/>
</dbReference>
<dbReference type="InterPro" id="IPR004868">
    <property type="entry name" value="DNA-dir_DNA_pol_B_mt/vir"/>
</dbReference>
<evidence type="ECO:0000256" key="5">
    <source>
        <dbReference type="ARBA" id="ARBA00022705"/>
    </source>
</evidence>
<evidence type="ECO:0000256" key="1">
    <source>
        <dbReference type="ARBA" id="ARBA00005755"/>
    </source>
</evidence>
<proteinExistence type="inferred from homology"/>
<organism evidence="10">
    <name type="scientific">marine sediment metagenome</name>
    <dbReference type="NCBI Taxonomy" id="412755"/>
    <lineage>
        <taxon>unclassified sequences</taxon>
        <taxon>metagenomes</taxon>
        <taxon>ecological metagenomes</taxon>
    </lineage>
</organism>
<keyword evidence="5" id="KW-0235">DNA replication</keyword>
<gene>
    <name evidence="10" type="ORF">LCGC14_1176940</name>
</gene>
<comment type="similarity">
    <text evidence="1">Belongs to the DNA polymerase type-B family.</text>
</comment>
<evidence type="ECO:0000256" key="3">
    <source>
        <dbReference type="ARBA" id="ARBA00022679"/>
    </source>
</evidence>
<evidence type="ECO:0000259" key="9">
    <source>
        <dbReference type="Pfam" id="PF03175"/>
    </source>
</evidence>
<name>A0A0F9LT40_9ZZZZ</name>
<keyword evidence="4" id="KW-0548">Nucleotidyltransferase</keyword>
<evidence type="ECO:0000256" key="7">
    <source>
        <dbReference type="ARBA" id="ARBA00023125"/>
    </source>
</evidence>
<comment type="caution">
    <text evidence="10">The sequence shown here is derived from an EMBL/GenBank/DDBJ whole genome shotgun (WGS) entry which is preliminary data.</text>
</comment>
<dbReference type="AlphaFoldDB" id="A0A0F9LT40"/>
<feature type="domain" description="DNA-directed DNA polymerase family B mitochondria/virus" evidence="9">
    <location>
        <begin position="150"/>
        <end position="434"/>
    </location>
</feature>
<dbReference type="GO" id="GO:0000166">
    <property type="term" value="F:nucleotide binding"/>
    <property type="evidence" value="ECO:0007669"/>
    <property type="project" value="InterPro"/>
</dbReference>
<dbReference type="Gene3D" id="3.90.1600.10">
    <property type="entry name" value="Palm domain of DNA polymerase"/>
    <property type="match status" value="2"/>
</dbReference>
<sequence length="826" mass="98683">MNKKDTISFADIETTAFSEVFDSERIEQLEFKLGCIITYDLNYVELERKHYTDLSEFCIKLNSLNIVYFHNLGFDIKFIQKELLSLNTKYTPIIAGSSFLCAKFFKFKRKREAKTVEIRDSLALLKRSVKILGKNINLPKLQIVDDNYANIAYCFRDCEIVAFSFFKLIDWLRDFFNFEVKTTRVPLTIASLAKKVFCTIYPNAFYRHDFKIYDKAREYYYGGRTEVFNFNKLKNGVIMDVVSLYPSMCTKYKLPNSYTTWWEINNKDITIKDIIKLHKQTKQNDYIIGFECLIKEKQFIPLYPTRIDEKVAFINGIKKVFMTIYEYEYLKKKNFLNNKIRILKVLGIARANEISTFKDYFIPLADKKQDTDNKFEREFTKFFMNTITGKFGQKPERKKIEYFNEADIKENQDFYYDIDLECSYNEKKTIQKYQTTNLLTIICITNLARFTLWKQIIKLYNHNKEIYYCDTDSISVNKDSLELFDIGNQLGQWSIQNEVKEYQAIDSKEYIFIDKKDKSTIKFKGLITKHLKVSDFYDHYKFGTITRIIPKNKYCDTRKIPHESVVFLKKEKRNFYFKRLITNELKTIPLIDCNLSISTVKKHNRNIIYNNILLPNIMTTQKYKKWIIQEKKELKLENKLTDIANTLNINYNKIKLIEIRDIYDTLKGTENELKRIMFKVYNDFYSHPISSYTTKFYDFYNGGYIALLNSKIQSERNKIKRMNKDPKKQQIALNKYYSLESVNLRILTIRKMLVKQDYTVITDFDIENLLNAYPKWKNHDIINELITQYNEGGLIDSDIVEIDELYEREAKQLEIMREFYEKIKQN</sequence>
<dbReference type="PROSITE" id="PS00116">
    <property type="entry name" value="DNA_POLYMERASE_B"/>
    <property type="match status" value="1"/>
</dbReference>
<evidence type="ECO:0000313" key="10">
    <source>
        <dbReference type="EMBL" id="KKM96548.1"/>
    </source>
</evidence>
<dbReference type="SUPFAM" id="SSF53098">
    <property type="entry name" value="Ribonuclease H-like"/>
    <property type="match status" value="1"/>
</dbReference>
<accession>A0A0F9LT40</accession>
<dbReference type="Gene3D" id="3.30.420.10">
    <property type="entry name" value="Ribonuclease H-like superfamily/Ribonuclease H"/>
    <property type="match status" value="1"/>
</dbReference>
<comment type="catalytic activity">
    <reaction evidence="8">
        <text>DNA(n) + a 2'-deoxyribonucleoside 5'-triphosphate = DNA(n+1) + diphosphate</text>
        <dbReference type="Rhea" id="RHEA:22508"/>
        <dbReference type="Rhea" id="RHEA-COMP:17339"/>
        <dbReference type="Rhea" id="RHEA-COMP:17340"/>
        <dbReference type="ChEBI" id="CHEBI:33019"/>
        <dbReference type="ChEBI" id="CHEBI:61560"/>
        <dbReference type="ChEBI" id="CHEBI:173112"/>
        <dbReference type="EC" id="2.7.7.7"/>
    </reaction>
</comment>
<dbReference type="InterPro" id="IPR036397">
    <property type="entry name" value="RNaseH_sf"/>
</dbReference>
<dbReference type="InterPro" id="IPR043502">
    <property type="entry name" value="DNA/RNA_pol_sf"/>
</dbReference>
<dbReference type="SUPFAM" id="SSF56672">
    <property type="entry name" value="DNA/RNA polymerases"/>
    <property type="match status" value="1"/>
</dbReference>
<dbReference type="EMBL" id="LAZR01005866">
    <property type="protein sequence ID" value="KKM96548.1"/>
    <property type="molecule type" value="Genomic_DNA"/>
</dbReference>
<evidence type="ECO:0000256" key="4">
    <source>
        <dbReference type="ARBA" id="ARBA00022695"/>
    </source>
</evidence>
<keyword evidence="7" id="KW-0238">DNA-binding</keyword>
<keyword evidence="6" id="KW-0239">DNA-directed DNA polymerase</keyword>